<reference evidence="2 3" key="1">
    <citation type="submission" date="2018-04" db="EMBL/GenBank/DDBJ databases">
        <title>Draft Genome Sequence of Phosphate-Solubilizing Chryseobacterium sp. ISE14 that is a Biocontrol and Plant Growth-Promoting Rhizobacterium Isolated from Cucumber.</title>
        <authorList>
            <person name="Jeong J.-J."/>
            <person name="Sang M.K."/>
            <person name="Choi I.-G."/>
            <person name="Kim K.D."/>
        </authorList>
    </citation>
    <scope>NUCLEOTIDE SEQUENCE [LARGE SCALE GENOMIC DNA]</scope>
    <source>
        <strain evidence="2 3">ISE14</strain>
    </source>
</reference>
<protein>
    <submittedName>
        <fullName evidence="2">DUF3995 domain-containing protein</fullName>
    </submittedName>
</protein>
<feature type="transmembrane region" description="Helical" evidence="1">
    <location>
        <begin position="78"/>
        <end position="96"/>
    </location>
</feature>
<dbReference type="Proteomes" id="UP000236594">
    <property type="component" value="Unassembled WGS sequence"/>
</dbReference>
<dbReference type="AlphaFoldDB" id="A0A316X8U2"/>
<dbReference type="OrthoDB" id="8590912at2"/>
<feature type="transmembrane region" description="Helical" evidence="1">
    <location>
        <begin position="119"/>
        <end position="136"/>
    </location>
</feature>
<dbReference type="RefSeq" id="WP_109711867.1">
    <property type="nucleotide sequence ID" value="NZ_PPED02000002.1"/>
</dbReference>
<organism evidence="2 3">
    <name type="scientific">Chryseobacterium phosphatilyticum</name>
    <dbReference type="NCBI Taxonomy" id="475075"/>
    <lineage>
        <taxon>Bacteria</taxon>
        <taxon>Pseudomonadati</taxon>
        <taxon>Bacteroidota</taxon>
        <taxon>Flavobacteriia</taxon>
        <taxon>Flavobacteriales</taxon>
        <taxon>Weeksellaceae</taxon>
        <taxon>Chryseobacterium group</taxon>
        <taxon>Chryseobacterium</taxon>
    </lineage>
</organism>
<keyword evidence="1" id="KW-1133">Transmembrane helix</keyword>
<dbReference type="EMBL" id="PPED02000002">
    <property type="protein sequence ID" value="PWN70221.1"/>
    <property type="molecule type" value="Genomic_DNA"/>
</dbReference>
<feature type="transmembrane region" description="Helical" evidence="1">
    <location>
        <begin position="7"/>
        <end position="25"/>
    </location>
</feature>
<proteinExistence type="predicted"/>
<gene>
    <name evidence="2" type="ORF">C1631_009545</name>
</gene>
<dbReference type="InterPro" id="IPR025058">
    <property type="entry name" value="DUF3995"/>
</dbReference>
<dbReference type="Pfam" id="PF13160">
    <property type="entry name" value="DUF3995"/>
    <property type="match status" value="1"/>
</dbReference>
<evidence type="ECO:0000313" key="3">
    <source>
        <dbReference type="Proteomes" id="UP000236594"/>
    </source>
</evidence>
<sequence>MNLFCNFTLTLILASIAIIHIYWAFGGSWGKQQAVPTTPTGVPLFAPGFVASFGVGAVLTCFIILVNLGNSDYIPQKIYTSLLALVALIFLIRSIGDFKYVGFFKKVNETNFARLDKRYYSPLCLTIFILFILKIVSL</sequence>
<keyword evidence="1" id="KW-0472">Membrane</keyword>
<keyword evidence="3" id="KW-1185">Reference proteome</keyword>
<comment type="caution">
    <text evidence="2">The sequence shown here is derived from an EMBL/GenBank/DDBJ whole genome shotgun (WGS) entry which is preliminary data.</text>
</comment>
<keyword evidence="1" id="KW-0812">Transmembrane</keyword>
<feature type="transmembrane region" description="Helical" evidence="1">
    <location>
        <begin position="45"/>
        <end position="66"/>
    </location>
</feature>
<evidence type="ECO:0000313" key="2">
    <source>
        <dbReference type="EMBL" id="PWN70221.1"/>
    </source>
</evidence>
<accession>A0A316X8U2</accession>
<name>A0A316X8U2_9FLAO</name>
<evidence type="ECO:0000256" key="1">
    <source>
        <dbReference type="SAM" id="Phobius"/>
    </source>
</evidence>